<accession>A0ACD5WYF0</accession>
<keyword evidence="2" id="KW-1185">Reference proteome</keyword>
<name>A0ACD5WYF0_AVESA</name>
<dbReference type="Proteomes" id="UP001732700">
    <property type="component" value="Chromosome 4C"/>
</dbReference>
<dbReference type="EnsemblPlants" id="AVESA.00010b.r2.4CG1285640.1">
    <property type="protein sequence ID" value="AVESA.00010b.r2.4CG1285640.1.CDS"/>
    <property type="gene ID" value="AVESA.00010b.r2.4CG1285640"/>
</dbReference>
<reference evidence="1" key="2">
    <citation type="submission" date="2025-09" db="UniProtKB">
        <authorList>
            <consortium name="EnsemblPlants"/>
        </authorList>
    </citation>
    <scope>IDENTIFICATION</scope>
</reference>
<evidence type="ECO:0000313" key="1">
    <source>
        <dbReference type="EnsemblPlants" id="AVESA.00010b.r2.4CG1285640.1.CDS"/>
    </source>
</evidence>
<sequence>MAAGAKSEPATDEGTLSIYKAARRIKRRESTLYNALRSVADDAAFVAEIAALWSALPLVANLRCGLWYTQPRTLAATCYFKSTDGHAGNWGFSTARLNLHLALLAGERGGCIIVDSTRRGKRFPDSMSKTIPIWCCVLNRAIQRHRLRAINQVSCSVSNGDAEKYSGSSNWDSSVHLPVWVPNTERNAIERRIEDWTDQFESCGADIHSLALNLRKPLRPLWISQSTRIWLNEVPEHELWEFTPIILVSASASGTVATQRMSSEFSWHYIPGAGDDEESWARGLTPTLFWKHSYDLLDGGPDLCNQLVADIVEKDRVYRAHRGEHSPQITAKHLKCSSHDGPSYYGDHTTITHSMNSDSSTIDPTNTQYSNEGHVVFWIGASNLAVSSTTQVADGLAAVDCILNCDSTSRLPSGLSENSYFELPIVGSKDDRFSLLKNLPQAVNFAKKNLIAGRKMLLCCQNGEDISICVALAIITRLFNDSGRFDYGDSFAKRDITKLEMRKKLVFICKYAVNARPSRGNLRQVYGFLCNEKEQLAC</sequence>
<protein>
    <submittedName>
        <fullName evidence="1">Uncharacterized protein</fullName>
    </submittedName>
</protein>
<proteinExistence type="predicted"/>
<reference evidence="1" key="1">
    <citation type="submission" date="2021-05" db="EMBL/GenBank/DDBJ databases">
        <authorList>
            <person name="Scholz U."/>
            <person name="Mascher M."/>
            <person name="Fiebig A."/>
        </authorList>
    </citation>
    <scope>NUCLEOTIDE SEQUENCE [LARGE SCALE GENOMIC DNA]</scope>
</reference>
<evidence type="ECO:0000313" key="2">
    <source>
        <dbReference type="Proteomes" id="UP001732700"/>
    </source>
</evidence>
<organism evidence="1 2">
    <name type="scientific">Avena sativa</name>
    <name type="common">Oat</name>
    <dbReference type="NCBI Taxonomy" id="4498"/>
    <lineage>
        <taxon>Eukaryota</taxon>
        <taxon>Viridiplantae</taxon>
        <taxon>Streptophyta</taxon>
        <taxon>Embryophyta</taxon>
        <taxon>Tracheophyta</taxon>
        <taxon>Spermatophyta</taxon>
        <taxon>Magnoliopsida</taxon>
        <taxon>Liliopsida</taxon>
        <taxon>Poales</taxon>
        <taxon>Poaceae</taxon>
        <taxon>BOP clade</taxon>
        <taxon>Pooideae</taxon>
        <taxon>Poodae</taxon>
        <taxon>Poeae</taxon>
        <taxon>Poeae Chloroplast Group 1 (Aveneae type)</taxon>
        <taxon>Aveninae</taxon>
        <taxon>Avena</taxon>
    </lineage>
</organism>